<organism evidence="2 3">
    <name type="scientific">Microlunatus panaciterrae</name>
    <dbReference type="NCBI Taxonomy" id="400768"/>
    <lineage>
        <taxon>Bacteria</taxon>
        <taxon>Bacillati</taxon>
        <taxon>Actinomycetota</taxon>
        <taxon>Actinomycetes</taxon>
        <taxon>Propionibacteriales</taxon>
        <taxon>Propionibacteriaceae</taxon>
        <taxon>Microlunatus</taxon>
    </lineage>
</organism>
<keyword evidence="1" id="KW-1133">Transmembrane helix</keyword>
<dbReference type="Pfam" id="PF04464">
    <property type="entry name" value="Glyphos_transf"/>
    <property type="match status" value="1"/>
</dbReference>
<sequence>MVNRIRTLMRAARQELSDFAFKNLVNVGAVAGVCLLLAATGTPLRLVGMAAALASLATIVWRRRRAVIRPTGGNLLGYFVSVRTLLLLAVGAGYALRRPGEPGWVWTATATAMVVTLSEPMLKTMLGTTRQVVDGLPGVPAVPRPRFHPGWLTTASFATITLGGVLAVAAAPAWLYLAAVLVTAVLAGLAVESAVRANVVGRKAERGVRPALERLQPAFAVYYAAKTGARYQLGMWLPYLERLDRPFIVITREPETVPTIRELTSAPILIPKPTAVSVSLDAMVVPSMKAAFYVQGSPANQTFQRYRQLTHVWLNHGDSDKQANFHPRHATYDKLFVSGQLGIERYANHGIDVPADRFAIVGRPQVENIETLDHPLPARAPRTVLYAPTWKGGRPSTNYSSLPLGEQIVRAVLERGSSVIFRPHPVSYSDAEDARRIRTIQQLLEDDRAASVTAGNVRNHVWGQQAEKEWDVAACFNASDALITDVSSIASDYLASGKPFAMVAVLGGGETFREEFPLARVAYVIEKDLSTLPSVLDQLHGDDTLASARLAYRTYCLGEQVGPHAADQFLRIAGAIVDGRQSSPSGQSGIGPAATI</sequence>
<dbReference type="InterPro" id="IPR043148">
    <property type="entry name" value="TagF_C"/>
</dbReference>
<dbReference type="EMBL" id="JAFBCF010000001">
    <property type="protein sequence ID" value="MBM7797645.1"/>
    <property type="molecule type" value="Genomic_DNA"/>
</dbReference>
<dbReference type="Gene3D" id="3.40.50.12580">
    <property type="match status" value="1"/>
</dbReference>
<name>A0ABS2RF72_9ACTN</name>
<gene>
    <name evidence="2" type="ORF">JOE57_000566</name>
</gene>
<feature type="transmembrane region" description="Helical" evidence="1">
    <location>
        <begin position="75"/>
        <end position="97"/>
    </location>
</feature>
<feature type="transmembrane region" description="Helical" evidence="1">
    <location>
        <begin position="21"/>
        <end position="40"/>
    </location>
</feature>
<evidence type="ECO:0008006" key="4">
    <source>
        <dbReference type="Google" id="ProtNLM"/>
    </source>
</evidence>
<evidence type="ECO:0000256" key="1">
    <source>
        <dbReference type="SAM" id="Phobius"/>
    </source>
</evidence>
<evidence type="ECO:0000313" key="3">
    <source>
        <dbReference type="Proteomes" id="UP000704762"/>
    </source>
</evidence>
<dbReference type="InterPro" id="IPR007554">
    <property type="entry name" value="Glycerophosphate_synth"/>
</dbReference>
<keyword evidence="1" id="KW-0472">Membrane</keyword>
<accession>A0ABS2RF72</accession>
<feature type="transmembrane region" description="Helical" evidence="1">
    <location>
        <begin position="150"/>
        <end position="168"/>
    </location>
</feature>
<evidence type="ECO:0000313" key="2">
    <source>
        <dbReference type="EMBL" id="MBM7797645.1"/>
    </source>
</evidence>
<keyword evidence="3" id="KW-1185">Reference proteome</keyword>
<feature type="transmembrane region" description="Helical" evidence="1">
    <location>
        <begin position="46"/>
        <end position="63"/>
    </location>
</feature>
<feature type="transmembrane region" description="Helical" evidence="1">
    <location>
        <begin position="174"/>
        <end position="195"/>
    </location>
</feature>
<dbReference type="RefSeq" id="WP_204916298.1">
    <property type="nucleotide sequence ID" value="NZ_BAAAQP010000011.1"/>
</dbReference>
<reference evidence="2 3" key="1">
    <citation type="submission" date="2021-01" db="EMBL/GenBank/DDBJ databases">
        <title>Sequencing the genomes of 1000 actinobacteria strains.</title>
        <authorList>
            <person name="Klenk H.-P."/>
        </authorList>
    </citation>
    <scope>NUCLEOTIDE SEQUENCE [LARGE SCALE GENOMIC DNA]</scope>
    <source>
        <strain evidence="2 3">DSM 18662</strain>
    </source>
</reference>
<proteinExistence type="predicted"/>
<comment type="caution">
    <text evidence="2">The sequence shown here is derived from an EMBL/GenBank/DDBJ whole genome shotgun (WGS) entry which is preliminary data.</text>
</comment>
<protein>
    <recommendedName>
        <fullName evidence="4">CDP-Glycerol:Poly(Glycerophosphate) glycerophosphotransferase</fullName>
    </recommendedName>
</protein>
<keyword evidence="1" id="KW-0812">Transmembrane</keyword>
<dbReference type="Proteomes" id="UP000704762">
    <property type="component" value="Unassembled WGS sequence"/>
</dbReference>